<organism evidence="1 2">
    <name type="scientific">Paraburkholderia caledonica</name>
    <dbReference type="NCBI Taxonomy" id="134536"/>
    <lineage>
        <taxon>Bacteria</taxon>
        <taxon>Pseudomonadati</taxon>
        <taxon>Pseudomonadota</taxon>
        <taxon>Betaproteobacteria</taxon>
        <taxon>Burkholderiales</taxon>
        <taxon>Burkholderiaceae</taxon>
        <taxon>Paraburkholderia</taxon>
    </lineage>
</organism>
<comment type="caution">
    <text evidence="1">The sequence shown here is derived from an EMBL/GenBank/DDBJ whole genome shotgun (WGS) entry which is preliminary data.</text>
</comment>
<accession>A0AB73ISJ7</accession>
<evidence type="ECO:0000313" key="2">
    <source>
        <dbReference type="Proteomes" id="UP001229486"/>
    </source>
</evidence>
<proteinExistence type="predicted"/>
<name>A0AB73ISJ7_9BURK</name>
<dbReference type="RefSeq" id="WP_392396556.1">
    <property type="nucleotide sequence ID" value="NZ_JAURTK010000077.1"/>
</dbReference>
<evidence type="ECO:0000313" key="1">
    <source>
        <dbReference type="EMBL" id="MDP9652094.1"/>
    </source>
</evidence>
<protein>
    <submittedName>
        <fullName evidence="1">Uncharacterized protein</fullName>
    </submittedName>
</protein>
<dbReference type="Proteomes" id="UP001229486">
    <property type="component" value="Unassembled WGS sequence"/>
</dbReference>
<gene>
    <name evidence="1" type="ORF">J2793_007574</name>
</gene>
<dbReference type="AlphaFoldDB" id="A0AB73ISJ7"/>
<sequence>MRDKRQAAHEFNEILLQAIEKGCAGDYNLCIAIVEAFRQHKGDGAANKVRRVLWEMIQEHKT</sequence>
<reference evidence="1" key="1">
    <citation type="submission" date="2023-07" db="EMBL/GenBank/DDBJ databases">
        <title>Sorghum-associated microbial communities from plants grown in Nebraska, USA.</title>
        <authorList>
            <person name="Schachtman D."/>
        </authorList>
    </citation>
    <scope>NUCLEOTIDE SEQUENCE</scope>
    <source>
        <strain evidence="1">DS1061</strain>
    </source>
</reference>
<dbReference type="EMBL" id="JAURTK010000077">
    <property type="protein sequence ID" value="MDP9652094.1"/>
    <property type="molecule type" value="Genomic_DNA"/>
</dbReference>